<feature type="compositionally biased region" description="Basic residues" evidence="1">
    <location>
        <begin position="49"/>
        <end position="58"/>
    </location>
</feature>
<organism evidence="2 3">
    <name type="scientific">Actinotalea ferrariae CF5-4</name>
    <dbReference type="NCBI Taxonomy" id="948458"/>
    <lineage>
        <taxon>Bacteria</taxon>
        <taxon>Bacillati</taxon>
        <taxon>Actinomycetota</taxon>
        <taxon>Actinomycetes</taxon>
        <taxon>Micrococcales</taxon>
        <taxon>Cellulomonadaceae</taxon>
        <taxon>Actinotalea</taxon>
    </lineage>
</organism>
<sequence>MPAVTPAWLRRRRTSTPPVSVPSSQTHLSSARSGSTAPRRSPCTSSGRPSRRSSRRQHTRPDSSRCTASGQPRRCSTCSKRRGHVGRSCTGGLVRLPRPSARWSLVACSP</sequence>
<feature type="compositionally biased region" description="Polar residues" evidence="1">
    <location>
        <begin position="64"/>
        <end position="78"/>
    </location>
</feature>
<dbReference type="EMBL" id="AXCW01000001">
    <property type="protein sequence ID" value="EYR65287.1"/>
    <property type="molecule type" value="Genomic_DNA"/>
</dbReference>
<name>A0A021W1S4_9CELL</name>
<feature type="compositionally biased region" description="Low complexity" evidence="1">
    <location>
        <begin position="38"/>
        <end position="48"/>
    </location>
</feature>
<comment type="caution">
    <text evidence="2">The sequence shown here is derived from an EMBL/GenBank/DDBJ whole genome shotgun (WGS) entry which is preliminary data.</text>
</comment>
<dbReference type="AlphaFoldDB" id="A0A021W1S4"/>
<dbReference type="Proteomes" id="UP000019753">
    <property type="component" value="Unassembled WGS sequence"/>
</dbReference>
<proteinExistence type="predicted"/>
<protein>
    <submittedName>
        <fullName evidence="2">Uncharacterized protein</fullName>
    </submittedName>
</protein>
<feature type="compositionally biased region" description="Low complexity" evidence="1">
    <location>
        <begin position="15"/>
        <end position="24"/>
    </location>
</feature>
<keyword evidence="3" id="KW-1185">Reference proteome</keyword>
<evidence type="ECO:0000313" key="3">
    <source>
        <dbReference type="Proteomes" id="UP000019753"/>
    </source>
</evidence>
<evidence type="ECO:0000256" key="1">
    <source>
        <dbReference type="SAM" id="MobiDB-lite"/>
    </source>
</evidence>
<evidence type="ECO:0000313" key="2">
    <source>
        <dbReference type="EMBL" id="EYR65287.1"/>
    </source>
</evidence>
<accession>A0A021W1S4</accession>
<feature type="compositionally biased region" description="Polar residues" evidence="1">
    <location>
        <begin position="25"/>
        <end position="36"/>
    </location>
</feature>
<feature type="region of interest" description="Disordered" evidence="1">
    <location>
        <begin position="1"/>
        <end position="95"/>
    </location>
</feature>
<gene>
    <name evidence="2" type="ORF">N866_00505</name>
</gene>
<reference evidence="2 3" key="1">
    <citation type="submission" date="2014-01" db="EMBL/GenBank/DDBJ databases">
        <title>Actinotalea ferrariae CF5-4.</title>
        <authorList>
            <person name="Chen F."/>
            <person name="Li Y."/>
            <person name="Wang G."/>
        </authorList>
    </citation>
    <scope>NUCLEOTIDE SEQUENCE [LARGE SCALE GENOMIC DNA]</scope>
    <source>
        <strain evidence="2 3">CF5-4</strain>
    </source>
</reference>